<dbReference type="Pfam" id="PF00814">
    <property type="entry name" value="TsaD"/>
    <property type="match status" value="1"/>
</dbReference>
<dbReference type="Gene3D" id="3.30.420.40">
    <property type="match status" value="1"/>
</dbReference>
<protein>
    <recommendedName>
        <fullName evidence="3">Gcp-like domain-containing protein</fullName>
    </recommendedName>
</protein>
<feature type="domain" description="Gcp-like" evidence="3">
    <location>
        <begin position="75"/>
        <end position="113"/>
    </location>
</feature>
<feature type="coiled-coil region" evidence="1">
    <location>
        <begin position="27"/>
        <end position="54"/>
    </location>
</feature>
<reference evidence="5" key="1">
    <citation type="submission" date="2017-09" db="EMBL/GenBank/DDBJ databases">
        <title>Depth-based differentiation of microbial function through sediment-hosted aquifers and enrichment of novel symbionts in the deep terrestrial subsurface.</title>
        <authorList>
            <person name="Probst A.J."/>
            <person name="Ladd B."/>
            <person name="Jarett J.K."/>
            <person name="Geller-Mcgrath D.E."/>
            <person name="Sieber C.M.K."/>
            <person name="Emerson J.B."/>
            <person name="Anantharaman K."/>
            <person name="Thomas B.C."/>
            <person name="Malmstrom R."/>
            <person name="Stieglmeier M."/>
            <person name="Klingl A."/>
            <person name="Woyke T."/>
            <person name="Ryan C.M."/>
            <person name="Banfield J.F."/>
        </authorList>
    </citation>
    <scope>NUCLEOTIDE SEQUENCE [LARGE SCALE GENOMIC DNA]</scope>
</reference>
<evidence type="ECO:0000259" key="3">
    <source>
        <dbReference type="Pfam" id="PF00814"/>
    </source>
</evidence>
<dbReference type="EMBL" id="PFBP01000031">
    <property type="protein sequence ID" value="PIT89817.1"/>
    <property type="molecule type" value="Genomic_DNA"/>
</dbReference>
<accession>A0A2M6WAL2</accession>
<evidence type="ECO:0000313" key="4">
    <source>
        <dbReference type="EMBL" id="PIT89817.1"/>
    </source>
</evidence>
<feature type="transmembrane region" description="Helical" evidence="2">
    <location>
        <begin position="67"/>
        <end position="86"/>
    </location>
</feature>
<gene>
    <name evidence="4" type="ORF">COU23_01880</name>
</gene>
<feature type="transmembrane region" description="Helical" evidence="2">
    <location>
        <begin position="92"/>
        <end position="113"/>
    </location>
</feature>
<sequence length="158" mass="18029">MYLFINTSNNKFISLALADAKGKILVYKKIKAEYQQAEKLLTAIEKIIVKYQQEIKKKKFIRREQKFLFPAGFWSQILGIIVVQGPGGFTSLRIGIATANALAWALQIPIVGVEWKKDVMELQDKQLISIGLNKIKKSKKFKQILPKYGSEPNITMKK</sequence>
<comment type="caution">
    <text evidence="4">The sequence shown here is derived from an EMBL/GenBank/DDBJ whole genome shotgun (WGS) entry which is preliminary data.</text>
</comment>
<dbReference type="InterPro" id="IPR043129">
    <property type="entry name" value="ATPase_NBD"/>
</dbReference>
<proteinExistence type="predicted"/>
<dbReference type="Proteomes" id="UP000231464">
    <property type="component" value="Unassembled WGS sequence"/>
</dbReference>
<keyword evidence="2" id="KW-0472">Membrane</keyword>
<organism evidence="4 5">
    <name type="scientific">Candidatus Kuenenbacteria bacterium CG10_big_fil_rev_8_21_14_0_10_36_11</name>
    <dbReference type="NCBI Taxonomy" id="1974618"/>
    <lineage>
        <taxon>Bacteria</taxon>
        <taxon>Candidatus Kueneniibacteriota</taxon>
    </lineage>
</organism>
<keyword evidence="1" id="KW-0175">Coiled coil</keyword>
<dbReference type="SUPFAM" id="SSF53067">
    <property type="entry name" value="Actin-like ATPase domain"/>
    <property type="match status" value="1"/>
</dbReference>
<dbReference type="InterPro" id="IPR000905">
    <property type="entry name" value="Gcp-like_dom"/>
</dbReference>
<evidence type="ECO:0000256" key="2">
    <source>
        <dbReference type="SAM" id="Phobius"/>
    </source>
</evidence>
<keyword evidence="2" id="KW-1133">Transmembrane helix</keyword>
<evidence type="ECO:0000313" key="5">
    <source>
        <dbReference type="Proteomes" id="UP000231464"/>
    </source>
</evidence>
<name>A0A2M6WAL2_9BACT</name>
<keyword evidence="2" id="KW-0812">Transmembrane</keyword>
<evidence type="ECO:0000256" key="1">
    <source>
        <dbReference type="SAM" id="Coils"/>
    </source>
</evidence>
<dbReference type="AlphaFoldDB" id="A0A2M6WAL2"/>